<dbReference type="EMBL" id="CP030944">
    <property type="protein sequence ID" value="QKE24796.1"/>
    <property type="molecule type" value="Genomic_DNA"/>
</dbReference>
<feature type="transmembrane region" description="Helical" evidence="1">
    <location>
        <begin position="31"/>
        <end position="55"/>
    </location>
</feature>
<feature type="transmembrane region" description="Helical" evidence="1">
    <location>
        <begin position="61"/>
        <end position="82"/>
    </location>
</feature>
<organism evidence="2 3">
    <name type="scientific">Arcobacter aquimarinus</name>
    <dbReference type="NCBI Taxonomy" id="1315211"/>
    <lineage>
        <taxon>Bacteria</taxon>
        <taxon>Pseudomonadati</taxon>
        <taxon>Campylobacterota</taxon>
        <taxon>Epsilonproteobacteria</taxon>
        <taxon>Campylobacterales</taxon>
        <taxon>Arcobacteraceae</taxon>
        <taxon>Arcobacter</taxon>
    </lineage>
</organism>
<feature type="transmembrane region" description="Helical" evidence="1">
    <location>
        <begin position="154"/>
        <end position="172"/>
    </location>
</feature>
<accession>A0AAE7B0L5</accession>
<protein>
    <submittedName>
        <fullName evidence="2">Membrane protein</fullName>
    </submittedName>
</protein>
<evidence type="ECO:0000313" key="2">
    <source>
        <dbReference type="EMBL" id="QKE24796.1"/>
    </source>
</evidence>
<gene>
    <name evidence="2" type="ORF">AAQM_0014</name>
</gene>
<dbReference type="Proteomes" id="UP000502065">
    <property type="component" value="Chromosome"/>
</dbReference>
<dbReference type="AlphaFoldDB" id="A0AAE7B0L5"/>
<sequence>MEKFDKILFFEKEYEKELQVKDNINNNITSILTLLTINITIFSYFIINAPLMTFIESTHKLAFVIFFIFIFCYIVYFIYTLMNLNQFYFTNKQYMKIPYADKLDEYFESLKEYDKDNFNYNVNNYLLSFYIEATSNNSKVNEYKNALQFEIRRFLFIKFFILFLTFIPYYIIMEGNLNTYNIAINNKEFTNVK</sequence>
<name>A0AAE7B0L5_9BACT</name>
<proteinExistence type="predicted"/>
<keyword evidence="1" id="KW-1133">Transmembrane helix</keyword>
<keyword evidence="3" id="KW-1185">Reference proteome</keyword>
<keyword evidence="1" id="KW-0812">Transmembrane</keyword>
<dbReference type="RefSeq" id="WP_129095479.1">
    <property type="nucleotide sequence ID" value="NZ_CBCSAE010000003.1"/>
</dbReference>
<evidence type="ECO:0000256" key="1">
    <source>
        <dbReference type="SAM" id="Phobius"/>
    </source>
</evidence>
<dbReference type="KEGG" id="aaqi:AAQM_0014"/>
<keyword evidence="1" id="KW-0472">Membrane</keyword>
<evidence type="ECO:0000313" key="3">
    <source>
        <dbReference type="Proteomes" id="UP000502065"/>
    </source>
</evidence>
<reference evidence="2 3" key="1">
    <citation type="submission" date="2018-07" db="EMBL/GenBank/DDBJ databases">
        <title>Identification of phenol metabolism pathways in Arcobacter.</title>
        <authorList>
            <person name="Miller W.G."/>
            <person name="Yee E."/>
            <person name="Bono J.L."/>
        </authorList>
    </citation>
    <scope>NUCLEOTIDE SEQUENCE [LARGE SCALE GENOMIC DNA]</scope>
    <source>
        <strain evidence="2 3">W63</strain>
    </source>
</reference>